<evidence type="ECO:0000313" key="3">
    <source>
        <dbReference type="Proteomes" id="UP000765509"/>
    </source>
</evidence>
<sequence length="284" mass="33033">MSEFMIHRKPLRKYGGDLEHSVKRRNTETFSEEDIINILEEVTTRTRIGSSRVNLKSRSNTPWKDSVDKNPKKNSNNMKYESEDIIRKCHIFQRTTHLANLCPRKGKINEIDIEKEPDVEKDDHQNSLLPFKRQIQVRKLSPVNLDLEKLNSEQLNEAEISLHLTDKQESELSVLLYDHKEAFASEKETLRAIVGHEVDIILNIKRPYPPLLRRPAYPETPKCREALELDIKELPDLSQGLLDRKQEFPGTEQSGNSLGRPQKNKENKNKELNFSKKTARTKMS</sequence>
<organism evidence="2 3">
    <name type="scientific">Austropuccinia psidii MF-1</name>
    <dbReference type="NCBI Taxonomy" id="1389203"/>
    <lineage>
        <taxon>Eukaryota</taxon>
        <taxon>Fungi</taxon>
        <taxon>Dikarya</taxon>
        <taxon>Basidiomycota</taxon>
        <taxon>Pucciniomycotina</taxon>
        <taxon>Pucciniomycetes</taxon>
        <taxon>Pucciniales</taxon>
        <taxon>Sphaerophragmiaceae</taxon>
        <taxon>Austropuccinia</taxon>
    </lineage>
</organism>
<feature type="compositionally biased region" description="Polar residues" evidence="1">
    <location>
        <begin position="50"/>
        <end position="63"/>
    </location>
</feature>
<gene>
    <name evidence="2" type="ORF">O181_115675</name>
</gene>
<proteinExistence type="predicted"/>
<accession>A0A9Q3PWP7</accession>
<keyword evidence="3" id="KW-1185">Reference proteome</keyword>
<dbReference type="OrthoDB" id="2507294at2759"/>
<protein>
    <submittedName>
        <fullName evidence="2">Uncharacterized protein</fullName>
    </submittedName>
</protein>
<name>A0A9Q3PWP7_9BASI</name>
<comment type="caution">
    <text evidence="2">The sequence shown here is derived from an EMBL/GenBank/DDBJ whole genome shotgun (WGS) entry which is preliminary data.</text>
</comment>
<feature type="region of interest" description="Disordered" evidence="1">
    <location>
        <begin position="240"/>
        <end position="284"/>
    </location>
</feature>
<dbReference type="Proteomes" id="UP000765509">
    <property type="component" value="Unassembled WGS sequence"/>
</dbReference>
<evidence type="ECO:0000313" key="2">
    <source>
        <dbReference type="EMBL" id="MBW0575960.1"/>
    </source>
</evidence>
<feature type="region of interest" description="Disordered" evidence="1">
    <location>
        <begin position="50"/>
        <end position="77"/>
    </location>
</feature>
<reference evidence="2" key="1">
    <citation type="submission" date="2021-03" db="EMBL/GenBank/DDBJ databases">
        <title>Draft genome sequence of rust myrtle Austropuccinia psidii MF-1, a brazilian biotype.</title>
        <authorList>
            <person name="Quecine M.C."/>
            <person name="Pachon D.M.R."/>
            <person name="Bonatelli M.L."/>
            <person name="Correr F.H."/>
            <person name="Franceschini L.M."/>
            <person name="Leite T.F."/>
            <person name="Margarido G.R.A."/>
            <person name="Almeida C.A."/>
            <person name="Ferrarezi J.A."/>
            <person name="Labate C.A."/>
        </authorList>
    </citation>
    <scope>NUCLEOTIDE SEQUENCE</scope>
    <source>
        <strain evidence="2">MF-1</strain>
    </source>
</reference>
<dbReference type="EMBL" id="AVOT02097354">
    <property type="protein sequence ID" value="MBW0575960.1"/>
    <property type="molecule type" value="Genomic_DNA"/>
</dbReference>
<evidence type="ECO:0000256" key="1">
    <source>
        <dbReference type="SAM" id="MobiDB-lite"/>
    </source>
</evidence>
<dbReference type="AlphaFoldDB" id="A0A9Q3PWP7"/>
<feature type="compositionally biased region" description="Basic and acidic residues" evidence="1">
    <location>
        <begin position="263"/>
        <end position="274"/>
    </location>
</feature>